<comment type="function">
    <text evidence="3">Functions as a nucleotide exchange factor (NEF) for Hsp70 chaperones which accelerates the release of ADP. Required for fully efficient Hsp70-mediated folding of proteins.</text>
</comment>
<keyword evidence="2" id="KW-0677">Repeat</keyword>
<dbReference type="Proteomes" id="UP000308953">
    <property type="component" value="Unassembled WGS sequence"/>
</dbReference>
<proteinExistence type="inferred from homology"/>
<dbReference type="PANTHER" id="PTHR19316:SF18">
    <property type="entry name" value="HSP70-BINDING PROTEIN 1"/>
    <property type="match status" value="1"/>
</dbReference>
<dbReference type="GO" id="GO:0000774">
    <property type="term" value="F:adenyl-nucleotide exchange factor activity"/>
    <property type="evidence" value="ECO:0007669"/>
    <property type="project" value="TreeGrafter"/>
</dbReference>
<gene>
    <name evidence="5" type="ORF">D6D10_09553</name>
</gene>
<evidence type="ECO:0000256" key="1">
    <source>
        <dbReference type="ARBA" id="ARBA00011045"/>
    </source>
</evidence>
<feature type="non-terminal residue" evidence="5">
    <location>
        <position position="1"/>
    </location>
</feature>
<evidence type="ECO:0000313" key="6">
    <source>
        <dbReference type="Proteomes" id="UP000308953"/>
    </source>
</evidence>
<dbReference type="PANTHER" id="PTHR19316">
    <property type="entry name" value="PROTEIN FOLDING REGULATOR"/>
    <property type="match status" value="1"/>
</dbReference>
<dbReference type="InterPro" id="IPR013918">
    <property type="entry name" value="Nucleotide_exch_fac_Fes1"/>
</dbReference>
<evidence type="ECO:0000256" key="3">
    <source>
        <dbReference type="ARBA" id="ARBA00024912"/>
    </source>
</evidence>
<evidence type="ECO:0000259" key="4">
    <source>
        <dbReference type="Pfam" id="PF08609"/>
    </source>
</evidence>
<accession>A0A4S9E4V0</accession>
<dbReference type="InterPro" id="IPR050693">
    <property type="entry name" value="Hsp70_NEF-Inhibitors"/>
</dbReference>
<dbReference type="GO" id="GO:0005783">
    <property type="term" value="C:endoplasmic reticulum"/>
    <property type="evidence" value="ECO:0007669"/>
    <property type="project" value="TreeGrafter"/>
</dbReference>
<evidence type="ECO:0000313" key="5">
    <source>
        <dbReference type="EMBL" id="THX27104.1"/>
    </source>
</evidence>
<comment type="caution">
    <text evidence="5">The sequence shown here is derived from an EMBL/GenBank/DDBJ whole genome shotgun (WGS) entry which is preliminary data.</text>
</comment>
<comment type="similarity">
    <text evidence="1">Belongs to the FES1 family.</text>
</comment>
<evidence type="ECO:0000256" key="2">
    <source>
        <dbReference type="ARBA" id="ARBA00022737"/>
    </source>
</evidence>
<dbReference type="AlphaFoldDB" id="A0A4S9E4V0"/>
<organism evidence="5 6">
    <name type="scientific">Aureobasidium pullulans</name>
    <name type="common">Black yeast</name>
    <name type="synonym">Pullularia pullulans</name>
    <dbReference type="NCBI Taxonomy" id="5580"/>
    <lineage>
        <taxon>Eukaryota</taxon>
        <taxon>Fungi</taxon>
        <taxon>Dikarya</taxon>
        <taxon>Ascomycota</taxon>
        <taxon>Pezizomycotina</taxon>
        <taxon>Dothideomycetes</taxon>
        <taxon>Dothideomycetidae</taxon>
        <taxon>Dothideales</taxon>
        <taxon>Saccotheciaceae</taxon>
        <taxon>Aureobasidium</taxon>
    </lineage>
</organism>
<reference evidence="5 6" key="1">
    <citation type="submission" date="2018-10" db="EMBL/GenBank/DDBJ databases">
        <title>Fifty Aureobasidium pullulans genomes reveal a recombining polyextremotolerant generalist.</title>
        <authorList>
            <person name="Gostincar C."/>
            <person name="Turk M."/>
            <person name="Zajc J."/>
            <person name="Gunde-Cimerman N."/>
        </authorList>
    </citation>
    <scope>NUCLEOTIDE SEQUENCE [LARGE SCALE GENOMIC DNA]</scope>
    <source>
        <strain evidence="5 6">EXF-9785</strain>
    </source>
</reference>
<protein>
    <submittedName>
        <fullName evidence="5">Hsp70-like protein</fullName>
    </submittedName>
</protein>
<dbReference type="SUPFAM" id="SSF48371">
    <property type="entry name" value="ARM repeat"/>
    <property type="match status" value="1"/>
</dbReference>
<name>A0A4S9E4V0_AURPU</name>
<dbReference type="InterPro" id="IPR011989">
    <property type="entry name" value="ARM-like"/>
</dbReference>
<feature type="domain" description="Nucleotide exchange factor Fes1" evidence="4">
    <location>
        <begin position="72"/>
        <end position="153"/>
    </location>
</feature>
<dbReference type="Pfam" id="PF08609">
    <property type="entry name" value="Fes1"/>
    <property type="match status" value="1"/>
</dbReference>
<dbReference type="EMBL" id="QZAV01000406">
    <property type="protein sequence ID" value="THX27104.1"/>
    <property type="molecule type" value="Genomic_DNA"/>
</dbReference>
<dbReference type="InterPro" id="IPR016024">
    <property type="entry name" value="ARM-type_fold"/>
</dbReference>
<sequence length="274" mass="30753">KLLRHHKINSLPAKNNRNILLLNHKPVPCRTTRRYTHSNFNSTSIEHRRRKTHIYTTNHTLTNTIAMNDPGLNTLLKWSIENSAVSETAEPTQPRTQLNPELLAQLMGGPSDADRMISSMQAIHDPSVDHENKGIAWDNFEQLVENLDNANNMEALKLWTPLVEKLESEDTQDREMACWCLGTAVQNNIKCQERALAVGAIPKVAKLCSDPDAGVRKKAIRVISSEVRNYQPALDEAVKYLPEEIVGDGKFDAEDMASVDIVVNGLRERSAKMA</sequence>
<dbReference type="Gene3D" id="1.25.10.10">
    <property type="entry name" value="Leucine-rich Repeat Variant"/>
    <property type="match status" value="1"/>
</dbReference>